<keyword evidence="2 7" id="KW-0540">Nuclease</keyword>
<dbReference type="GO" id="GO:0008270">
    <property type="term" value="F:zinc ion binding"/>
    <property type="evidence" value="ECO:0007669"/>
    <property type="project" value="UniProtKB-UniRule"/>
</dbReference>
<dbReference type="EMBL" id="MAAX01000183">
    <property type="protein sequence ID" value="OUS11167.1"/>
    <property type="molecule type" value="Genomic_DNA"/>
</dbReference>
<dbReference type="InterPro" id="IPR023091">
    <property type="entry name" value="MetalPrtase_cat_dom_sf_prd"/>
</dbReference>
<name>A0A1Z8ALF9_9FLAO</name>
<organism evidence="8 9">
    <name type="scientific">Nonlabens dokdonensis</name>
    <dbReference type="NCBI Taxonomy" id="328515"/>
    <lineage>
        <taxon>Bacteria</taxon>
        <taxon>Pseudomonadati</taxon>
        <taxon>Bacteroidota</taxon>
        <taxon>Flavobacteriia</taxon>
        <taxon>Flavobacteriales</taxon>
        <taxon>Flavobacteriaceae</taxon>
        <taxon>Nonlabens</taxon>
    </lineage>
</organism>
<dbReference type="GO" id="GO:0004521">
    <property type="term" value="F:RNA endonuclease activity"/>
    <property type="evidence" value="ECO:0007669"/>
    <property type="project" value="UniProtKB-UniRule"/>
</dbReference>
<dbReference type="Proteomes" id="UP000196102">
    <property type="component" value="Unassembled WGS sequence"/>
</dbReference>
<proteinExistence type="inferred from homology"/>
<dbReference type="GO" id="GO:0005737">
    <property type="term" value="C:cytoplasm"/>
    <property type="evidence" value="ECO:0007669"/>
    <property type="project" value="UniProtKB-SubCell"/>
</dbReference>
<evidence type="ECO:0000256" key="6">
    <source>
        <dbReference type="ARBA" id="ARBA00022833"/>
    </source>
</evidence>
<keyword evidence="5 7" id="KW-0378">Hydrolase</keyword>
<dbReference type="GO" id="GO:0004222">
    <property type="term" value="F:metalloendopeptidase activity"/>
    <property type="evidence" value="ECO:0007669"/>
    <property type="project" value="InterPro"/>
</dbReference>
<dbReference type="PANTHER" id="PTHR46986">
    <property type="entry name" value="ENDORIBONUCLEASE YBEY, CHLOROPLASTIC"/>
    <property type="match status" value="1"/>
</dbReference>
<reference evidence="9" key="1">
    <citation type="journal article" date="2017" name="Proc. Natl. Acad. Sci. U.S.A.">
        <title>Simulation of Deepwater Horizon oil plume reveals substrate specialization within a complex community of hydrocarbon-degraders.</title>
        <authorList>
            <person name="Hu P."/>
            <person name="Dubinsky E.A."/>
            <person name="Probst A.J."/>
            <person name="Wang J."/>
            <person name="Sieber C.M.K."/>
            <person name="Tom L.M."/>
            <person name="Gardinali P."/>
            <person name="Banfield J.F."/>
            <person name="Atlas R.M."/>
            <person name="Andersen G.L."/>
        </authorList>
    </citation>
    <scope>NUCLEOTIDE SEQUENCE [LARGE SCALE GENOMIC DNA]</scope>
</reference>
<evidence type="ECO:0000313" key="8">
    <source>
        <dbReference type="EMBL" id="OUS11167.1"/>
    </source>
</evidence>
<comment type="similarity">
    <text evidence="1 7">Belongs to the endoribonuclease YbeY family.</text>
</comment>
<keyword evidence="7" id="KW-0698">rRNA processing</keyword>
<accession>A0A1Z8ALF9</accession>
<keyword evidence="7" id="KW-0963">Cytoplasm</keyword>
<sequence>MIEFNYQNNFAPLGDLEYSNWLNAVATSEDKTIGNLSYVFCSDDFLLEINQSYLNHDTYTDIITFDYNEDGLLNGEIYISTDRVVENALRFRESETDELHRVMVHGLLHLCGYPDKTDEEKDVMRKLENEKIKMFHVKQ</sequence>
<dbReference type="HAMAP" id="MF_00009">
    <property type="entry name" value="Endoribonucl_YbeY"/>
    <property type="match status" value="1"/>
</dbReference>
<dbReference type="InterPro" id="IPR002036">
    <property type="entry name" value="YbeY"/>
</dbReference>
<evidence type="ECO:0000256" key="5">
    <source>
        <dbReference type="ARBA" id="ARBA00022801"/>
    </source>
</evidence>
<evidence type="ECO:0000313" key="9">
    <source>
        <dbReference type="Proteomes" id="UP000196102"/>
    </source>
</evidence>
<dbReference type="EC" id="3.1.-.-" evidence="7"/>
<comment type="caution">
    <text evidence="8">The sequence shown here is derived from an EMBL/GenBank/DDBJ whole genome shotgun (WGS) entry which is preliminary data.</text>
</comment>
<dbReference type="Pfam" id="PF02130">
    <property type="entry name" value="YbeY"/>
    <property type="match status" value="1"/>
</dbReference>
<evidence type="ECO:0000256" key="7">
    <source>
        <dbReference type="HAMAP-Rule" id="MF_00009"/>
    </source>
</evidence>
<keyword evidence="6 7" id="KW-0862">Zinc</keyword>
<dbReference type="NCBIfam" id="TIGR00043">
    <property type="entry name" value="rRNA maturation RNase YbeY"/>
    <property type="match status" value="1"/>
</dbReference>
<keyword evidence="3 7" id="KW-0479">Metal-binding</keyword>
<dbReference type="RefSeq" id="WP_303687663.1">
    <property type="nucleotide sequence ID" value="NZ_CAJXYO010000045.1"/>
</dbReference>
<keyword evidence="7" id="KW-0690">Ribosome biogenesis</keyword>
<evidence type="ECO:0000256" key="3">
    <source>
        <dbReference type="ARBA" id="ARBA00022723"/>
    </source>
</evidence>
<dbReference type="SUPFAM" id="SSF55486">
    <property type="entry name" value="Metalloproteases ('zincins'), catalytic domain"/>
    <property type="match status" value="1"/>
</dbReference>
<feature type="binding site" evidence="7">
    <location>
        <position position="115"/>
    </location>
    <ligand>
        <name>Zn(2+)</name>
        <dbReference type="ChEBI" id="CHEBI:29105"/>
        <note>catalytic</note>
    </ligand>
</feature>
<dbReference type="AlphaFoldDB" id="A0A1Z8ALF9"/>
<feature type="binding site" evidence="7">
    <location>
        <position position="109"/>
    </location>
    <ligand>
        <name>Zn(2+)</name>
        <dbReference type="ChEBI" id="CHEBI:29105"/>
        <note>catalytic</note>
    </ligand>
</feature>
<comment type="subcellular location">
    <subcellularLocation>
        <location evidence="7">Cytoplasm</location>
    </subcellularLocation>
</comment>
<evidence type="ECO:0000256" key="1">
    <source>
        <dbReference type="ARBA" id="ARBA00010875"/>
    </source>
</evidence>
<feature type="binding site" evidence="7">
    <location>
        <position position="105"/>
    </location>
    <ligand>
        <name>Zn(2+)</name>
        <dbReference type="ChEBI" id="CHEBI:29105"/>
        <note>catalytic</note>
    </ligand>
</feature>
<dbReference type="Gene3D" id="3.40.390.30">
    <property type="entry name" value="Metalloproteases ('zincins'), catalytic domain"/>
    <property type="match status" value="1"/>
</dbReference>
<dbReference type="GO" id="GO:0006364">
    <property type="term" value="P:rRNA processing"/>
    <property type="evidence" value="ECO:0007669"/>
    <property type="project" value="UniProtKB-UniRule"/>
</dbReference>
<keyword evidence="4 7" id="KW-0255">Endonuclease</keyword>
<evidence type="ECO:0000256" key="2">
    <source>
        <dbReference type="ARBA" id="ARBA00022722"/>
    </source>
</evidence>
<protein>
    <recommendedName>
        <fullName evidence="7">Endoribonuclease YbeY</fullName>
        <ecNumber evidence="7">3.1.-.-</ecNumber>
    </recommendedName>
</protein>
<evidence type="ECO:0000256" key="4">
    <source>
        <dbReference type="ARBA" id="ARBA00022759"/>
    </source>
</evidence>
<comment type="cofactor">
    <cofactor evidence="7">
        <name>Zn(2+)</name>
        <dbReference type="ChEBI" id="CHEBI:29105"/>
    </cofactor>
    <text evidence="7">Binds 1 zinc ion.</text>
</comment>
<gene>
    <name evidence="7" type="primary">ybeY</name>
    <name evidence="8" type="ORF">A9Q93_11885</name>
</gene>
<comment type="function">
    <text evidence="7">Single strand-specific metallo-endoribonuclease involved in late-stage 70S ribosome quality control and in maturation of the 3' terminus of the 16S rRNA.</text>
</comment>
<dbReference type="PANTHER" id="PTHR46986:SF1">
    <property type="entry name" value="ENDORIBONUCLEASE YBEY, CHLOROPLASTIC"/>
    <property type="match status" value="1"/>
</dbReference>